<protein>
    <submittedName>
        <fullName evidence="2">Glycosyltransferase family 4 protein</fullName>
    </submittedName>
</protein>
<reference evidence="2 3" key="1">
    <citation type="submission" date="2020-04" db="EMBL/GenBank/DDBJ databases">
        <title>Ralstonia insidiosa genome sequencing and assembly.</title>
        <authorList>
            <person name="Martins R.C.R."/>
            <person name="Perdigao-Neto L.V."/>
            <person name="Levin A.S.S."/>
            <person name="Costa S.F."/>
        </authorList>
    </citation>
    <scope>NUCLEOTIDE SEQUENCE [LARGE SCALE GENOMIC DNA]</scope>
    <source>
        <strain evidence="2 3">5047</strain>
    </source>
</reference>
<sequence length="417" mass="45918">MRLLIVTQYFWPENFRINDLVAELVGRGHQVTVLTGLPNYPDGRVFPQFRADPARYARYEGAEIVRVPMAPRGTGSLRLMLNYLSFAVSASVVGLWRLRGRQFDAVFAYEPSPITVGLPAAVMRAAKCAPMAFWVQDLWPETLQAIGVVRSPAILWAVGKLVAFIYKRCDLILAQSHSFIPQIRKYAAADSWVEYFPGWAESVFDMQHAIAAEEVPVKPGSFNVMFAGNIGVAQDFPAILDAAEALKDHAHIRWLIVGDGRMGGWVANEIKRRQLQDRVLMLGRYPLDRMPSFFKHAQALLVSLKDEPIFSMTIPSKLQSYLAAGIPVVAMLNGEGSTVVKASSAGLTCAAGDHEGLAAAVLQLSRMTIQEREVMGCNGLAVSAREFDRETLISRLEAWIGQLRLADDSPSASRGAS</sequence>
<evidence type="ECO:0000259" key="1">
    <source>
        <dbReference type="Pfam" id="PF13579"/>
    </source>
</evidence>
<evidence type="ECO:0000313" key="2">
    <source>
        <dbReference type="EMBL" id="NMV41892.1"/>
    </source>
</evidence>
<dbReference type="Proteomes" id="UP000575469">
    <property type="component" value="Unassembled WGS sequence"/>
</dbReference>
<dbReference type="InterPro" id="IPR028098">
    <property type="entry name" value="Glyco_trans_4-like_N"/>
</dbReference>
<dbReference type="GO" id="GO:0016758">
    <property type="term" value="F:hexosyltransferase activity"/>
    <property type="evidence" value="ECO:0007669"/>
    <property type="project" value="TreeGrafter"/>
</dbReference>
<dbReference type="EMBL" id="JABBZM010000040">
    <property type="protein sequence ID" value="NMV41892.1"/>
    <property type="molecule type" value="Genomic_DNA"/>
</dbReference>
<dbReference type="AlphaFoldDB" id="A0A848P3L8"/>
<proteinExistence type="predicted"/>
<evidence type="ECO:0000313" key="3">
    <source>
        <dbReference type="Proteomes" id="UP000575469"/>
    </source>
</evidence>
<gene>
    <name evidence="2" type="ORF">HGR00_28655</name>
</gene>
<dbReference type="Gene3D" id="3.40.50.2000">
    <property type="entry name" value="Glycogen Phosphorylase B"/>
    <property type="match status" value="2"/>
</dbReference>
<dbReference type="PANTHER" id="PTHR45947:SF3">
    <property type="entry name" value="SULFOQUINOVOSYL TRANSFERASE SQD2"/>
    <property type="match status" value="1"/>
</dbReference>
<keyword evidence="2" id="KW-0808">Transferase</keyword>
<dbReference type="CDD" id="cd03794">
    <property type="entry name" value="GT4_WbuB-like"/>
    <property type="match status" value="1"/>
</dbReference>
<name>A0A848P3L8_9RALS</name>
<accession>A0A848P3L8</accession>
<dbReference type="PANTHER" id="PTHR45947">
    <property type="entry name" value="SULFOQUINOVOSYL TRANSFERASE SQD2"/>
    <property type="match status" value="1"/>
</dbReference>
<dbReference type="SUPFAM" id="SSF53756">
    <property type="entry name" value="UDP-Glycosyltransferase/glycogen phosphorylase"/>
    <property type="match status" value="1"/>
</dbReference>
<dbReference type="RefSeq" id="WP_104655366.1">
    <property type="nucleotide sequence ID" value="NZ_JABBZM010000040.1"/>
</dbReference>
<comment type="caution">
    <text evidence="2">The sequence shown here is derived from an EMBL/GenBank/DDBJ whole genome shotgun (WGS) entry which is preliminary data.</text>
</comment>
<feature type="domain" description="Glycosyltransferase subfamily 4-like N-terminal" evidence="1">
    <location>
        <begin position="16"/>
        <end position="186"/>
    </location>
</feature>
<dbReference type="Pfam" id="PF13692">
    <property type="entry name" value="Glyco_trans_1_4"/>
    <property type="match status" value="1"/>
</dbReference>
<dbReference type="InterPro" id="IPR050194">
    <property type="entry name" value="Glycosyltransferase_grp1"/>
</dbReference>
<dbReference type="Pfam" id="PF13579">
    <property type="entry name" value="Glyco_trans_4_4"/>
    <property type="match status" value="1"/>
</dbReference>
<organism evidence="2 3">
    <name type="scientific">Ralstonia insidiosa</name>
    <dbReference type="NCBI Taxonomy" id="190721"/>
    <lineage>
        <taxon>Bacteria</taxon>
        <taxon>Pseudomonadati</taxon>
        <taxon>Pseudomonadota</taxon>
        <taxon>Betaproteobacteria</taxon>
        <taxon>Burkholderiales</taxon>
        <taxon>Burkholderiaceae</taxon>
        <taxon>Ralstonia</taxon>
    </lineage>
</organism>